<dbReference type="GO" id="GO:0005634">
    <property type="term" value="C:nucleus"/>
    <property type="evidence" value="ECO:0007669"/>
    <property type="project" value="TreeGrafter"/>
</dbReference>
<dbReference type="InterPro" id="IPR001012">
    <property type="entry name" value="UBX_dom"/>
</dbReference>
<evidence type="ECO:0000259" key="3">
    <source>
        <dbReference type="PROSITE" id="PS50033"/>
    </source>
</evidence>
<dbReference type="Gene3D" id="1.10.8.10">
    <property type="entry name" value="DNA helicase RuvA subunit, C-terminal domain"/>
    <property type="match status" value="1"/>
</dbReference>
<keyword evidence="1" id="KW-0833">Ubl conjugation pathway</keyword>
<dbReference type="PANTHER" id="PTHR23333:SF43">
    <property type="entry name" value="PLANT UBX DOMAIN-CONTAINING PROTEIN 5-RELATED"/>
    <property type="match status" value="1"/>
</dbReference>
<evidence type="ECO:0000313" key="4">
    <source>
        <dbReference type="EMBL" id="VVA98836.1"/>
    </source>
</evidence>
<sequence>MADDNSPTTEEARENLISSFTHFTSLSRRLVNVISLTEPKCLVRLQQREEARSFLQSHHWNLDDAVSAFVQNNVAVESNIFISSDQQNPGILNARAPSSWNLGIDYDPSTSLIRSRSPSPPSRARYPNLSTGQPAGDIRTSGDTSGGTAKDSDEPMENYVGGDQSGTMVQDTQQGREDDDANDILTLSLTLRRNGCTVNDGPTFKTFDPKDEDFIKYLKTLKSPCELRIRFNLIRRQDEDYHVPPFQGVGRTLGSDSVSSEPPASSPPSLATSTGQPAGDIRVSSDSYEPQENYGRGDQSGTMEQDHQESEERPQVITPDLTLWRNGFSIHDMPLMTLDRPENVNFIQESPMPFTSFQGIGINLGSGSVSAEPSVSLVVDPAAPTTSIQLRLADGTSIVSRFNTHHTVRDIRGFIDESRPDGSRDYQLLSMGVPPRPLTNLDQTIEDADISNSVLIQKY</sequence>
<protein>
    <recommendedName>
        <fullName evidence="3">UBX domain-containing protein</fullName>
    </recommendedName>
</protein>
<dbReference type="AlphaFoldDB" id="A0A565BDC1"/>
<dbReference type="CDD" id="cd14273">
    <property type="entry name" value="UBA_TAP-C_like"/>
    <property type="match status" value="1"/>
</dbReference>
<dbReference type="GO" id="GO:0007030">
    <property type="term" value="P:Golgi organization"/>
    <property type="evidence" value="ECO:0007669"/>
    <property type="project" value="TreeGrafter"/>
</dbReference>
<dbReference type="Proteomes" id="UP000489600">
    <property type="component" value="Unassembled WGS sequence"/>
</dbReference>
<dbReference type="InterPro" id="IPR029071">
    <property type="entry name" value="Ubiquitin-like_domsf"/>
</dbReference>
<dbReference type="SMART" id="SM00553">
    <property type="entry name" value="SEP"/>
    <property type="match status" value="1"/>
</dbReference>
<feature type="compositionally biased region" description="Basic and acidic residues" evidence="2">
    <location>
        <begin position="304"/>
        <end position="314"/>
    </location>
</feature>
<evidence type="ECO:0000256" key="1">
    <source>
        <dbReference type="ARBA" id="ARBA00022786"/>
    </source>
</evidence>
<dbReference type="GO" id="GO:0005829">
    <property type="term" value="C:cytosol"/>
    <property type="evidence" value="ECO:0007669"/>
    <property type="project" value="TreeGrafter"/>
</dbReference>
<dbReference type="GO" id="GO:0043130">
    <property type="term" value="F:ubiquitin binding"/>
    <property type="evidence" value="ECO:0007669"/>
    <property type="project" value="TreeGrafter"/>
</dbReference>
<dbReference type="GO" id="GO:0043161">
    <property type="term" value="P:proteasome-mediated ubiquitin-dependent protein catabolic process"/>
    <property type="evidence" value="ECO:0007669"/>
    <property type="project" value="TreeGrafter"/>
</dbReference>
<feature type="compositionally biased region" description="Low complexity" evidence="2">
    <location>
        <begin position="111"/>
        <end position="127"/>
    </location>
</feature>
<keyword evidence="5" id="KW-1185">Reference proteome</keyword>
<evidence type="ECO:0000313" key="5">
    <source>
        <dbReference type="Proteomes" id="UP000489600"/>
    </source>
</evidence>
<dbReference type="EMBL" id="CABITT030000003">
    <property type="protein sequence ID" value="VVA98836.1"/>
    <property type="molecule type" value="Genomic_DNA"/>
</dbReference>
<dbReference type="GO" id="GO:0061025">
    <property type="term" value="P:membrane fusion"/>
    <property type="evidence" value="ECO:0007669"/>
    <property type="project" value="TreeGrafter"/>
</dbReference>
<name>A0A565BDC1_9BRAS</name>
<dbReference type="CDD" id="cd01770">
    <property type="entry name" value="UBX_UBXN2"/>
    <property type="match status" value="1"/>
</dbReference>
<gene>
    <name evidence="4" type="ORF">ANE_LOCUS9281</name>
</gene>
<evidence type="ECO:0000256" key="2">
    <source>
        <dbReference type="SAM" id="MobiDB-lite"/>
    </source>
</evidence>
<feature type="region of interest" description="Disordered" evidence="2">
    <location>
        <begin position="111"/>
        <end position="178"/>
    </location>
</feature>
<dbReference type="SUPFAM" id="SSF102848">
    <property type="entry name" value="NSFL1 (p97 ATPase) cofactor p47, SEP domain"/>
    <property type="match status" value="2"/>
</dbReference>
<accession>A0A565BDC1</accession>
<dbReference type="PROSITE" id="PS50033">
    <property type="entry name" value="UBX"/>
    <property type="match status" value="1"/>
</dbReference>
<dbReference type="Pfam" id="PF08059">
    <property type="entry name" value="SEP"/>
    <property type="match status" value="2"/>
</dbReference>
<dbReference type="GO" id="GO:0031468">
    <property type="term" value="P:nuclear membrane reassembly"/>
    <property type="evidence" value="ECO:0007669"/>
    <property type="project" value="TreeGrafter"/>
</dbReference>
<dbReference type="InterPro" id="IPR012989">
    <property type="entry name" value="SEP_domain"/>
</dbReference>
<feature type="domain" description="UBX" evidence="3">
    <location>
        <begin position="381"/>
        <end position="458"/>
    </location>
</feature>
<dbReference type="Gene3D" id="3.10.20.90">
    <property type="entry name" value="Phosphatidylinositol 3-kinase Catalytic Subunit, Chain A, domain 1"/>
    <property type="match status" value="1"/>
</dbReference>
<comment type="caution">
    <text evidence="4">The sequence shown here is derived from an EMBL/GenBank/DDBJ whole genome shotgun (WGS) entry which is preliminary data.</text>
</comment>
<dbReference type="OrthoDB" id="25887at2759"/>
<feature type="compositionally biased region" description="Low complexity" evidence="2">
    <location>
        <begin position="255"/>
        <end position="269"/>
    </location>
</feature>
<feature type="region of interest" description="Disordered" evidence="2">
    <location>
        <begin position="242"/>
        <end position="318"/>
    </location>
</feature>
<dbReference type="SMART" id="SM00166">
    <property type="entry name" value="UBX"/>
    <property type="match status" value="1"/>
</dbReference>
<dbReference type="PANTHER" id="PTHR23333">
    <property type="entry name" value="UBX DOMAIN CONTAINING PROTEIN"/>
    <property type="match status" value="1"/>
</dbReference>
<dbReference type="Pfam" id="PF00789">
    <property type="entry name" value="UBX"/>
    <property type="match status" value="1"/>
</dbReference>
<proteinExistence type="predicted"/>
<organism evidence="4 5">
    <name type="scientific">Arabis nemorensis</name>
    <dbReference type="NCBI Taxonomy" id="586526"/>
    <lineage>
        <taxon>Eukaryota</taxon>
        <taxon>Viridiplantae</taxon>
        <taxon>Streptophyta</taxon>
        <taxon>Embryophyta</taxon>
        <taxon>Tracheophyta</taxon>
        <taxon>Spermatophyta</taxon>
        <taxon>Magnoliopsida</taxon>
        <taxon>eudicotyledons</taxon>
        <taxon>Gunneridae</taxon>
        <taxon>Pentapetalae</taxon>
        <taxon>rosids</taxon>
        <taxon>malvids</taxon>
        <taxon>Brassicales</taxon>
        <taxon>Brassicaceae</taxon>
        <taxon>Arabideae</taxon>
        <taxon>Arabis</taxon>
    </lineage>
</organism>
<dbReference type="InterPro" id="IPR036241">
    <property type="entry name" value="NSFL1C_SEP_dom_sf"/>
</dbReference>
<dbReference type="Pfam" id="PF14555">
    <property type="entry name" value="UBA_4"/>
    <property type="match status" value="1"/>
</dbReference>
<dbReference type="GO" id="GO:0000045">
    <property type="term" value="P:autophagosome assembly"/>
    <property type="evidence" value="ECO:0007669"/>
    <property type="project" value="TreeGrafter"/>
</dbReference>
<dbReference type="SUPFAM" id="SSF54236">
    <property type="entry name" value="Ubiquitin-like"/>
    <property type="match status" value="1"/>
</dbReference>
<reference evidence="4" key="1">
    <citation type="submission" date="2019-07" db="EMBL/GenBank/DDBJ databases">
        <authorList>
            <person name="Dittberner H."/>
        </authorList>
    </citation>
    <scope>NUCLEOTIDE SEQUENCE [LARGE SCALE GENOMIC DNA]</scope>
</reference>